<dbReference type="GO" id="GO:0009378">
    <property type="term" value="F:four-way junction helicase activity"/>
    <property type="evidence" value="ECO:0007669"/>
    <property type="project" value="InterPro"/>
</dbReference>
<evidence type="ECO:0000256" key="6">
    <source>
        <dbReference type="HAMAP-Rule" id="MF_00031"/>
    </source>
</evidence>
<proteinExistence type="inferred from homology"/>
<keyword evidence="1 6" id="KW-0963">Cytoplasm</keyword>
<dbReference type="GO" id="GO:0006310">
    <property type="term" value="P:DNA recombination"/>
    <property type="evidence" value="ECO:0007669"/>
    <property type="project" value="UniProtKB-UniRule"/>
</dbReference>
<dbReference type="GO" id="GO:0009379">
    <property type="term" value="C:Holliday junction helicase complex"/>
    <property type="evidence" value="ECO:0007669"/>
    <property type="project" value="InterPro"/>
</dbReference>
<dbReference type="Proteomes" id="UP000184251">
    <property type="component" value="Unassembled WGS sequence"/>
</dbReference>
<feature type="domain" description="Helix-hairpin-helix DNA-binding motif class 1" evidence="7">
    <location>
        <begin position="73"/>
        <end position="92"/>
    </location>
</feature>
<dbReference type="InterPro" id="IPR013849">
    <property type="entry name" value="DNA_helicase_Holl-junc_RuvA_I"/>
</dbReference>
<dbReference type="Gene3D" id="2.40.50.140">
    <property type="entry name" value="Nucleic acid-binding proteins"/>
    <property type="match status" value="1"/>
</dbReference>
<keyword evidence="3 6" id="KW-0238">DNA-binding</keyword>
<keyword evidence="2 6" id="KW-0227">DNA damage</keyword>
<evidence type="ECO:0000313" key="9">
    <source>
        <dbReference type="Proteomes" id="UP000184251"/>
    </source>
</evidence>
<name>A0A1M4S470_9FIRM</name>
<dbReference type="SUPFAM" id="SSF47781">
    <property type="entry name" value="RuvA domain 2-like"/>
    <property type="match status" value="1"/>
</dbReference>
<keyword evidence="8" id="KW-0067">ATP-binding</keyword>
<dbReference type="InterPro" id="IPR003583">
    <property type="entry name" value="Hlx-hairpin-Hlx_DNA-bd_motif"/>
</dbReference>
<comment type="similarity">
    <text evidence="6">Belongs to the RuvA family.</text>
</comment>
<dbReference type="SUPFAM" id="SSF50249">
    <property type="entry name" value="Nucleic acid-binding proteins"/>
    <property type="match status" value="1"/>
</dbReference>
<evidence type="ECO:0000256" key="3">
    <source>
        <dbReference type="ARBA" id="ARBA00023125"/>
    </source>
</evidence>
<protein>
    <recommendedName>
        <fullName evidence="6">Holliday junction branch migration complex subunit RuvA</fullName>
    </recommendedName>
</protein>
<evidence type="ECO:0000256" key="1">
    <source>
        <dbReference type="ARBA" id="ARBA00022490"/>
    </source>
</evidence>
<feature type="region of interest" description="Domain I" evidence="6">
    <location>
        <begin position="1"/>
        <end position="64"/>
    </location>
</feature>
<dbReference type="Pfam" id="PF01330">
    <property type="entry name" value="RuvA_N"/>
    <property type="match status" value="1"/>
</dbReference>
<dbReference type="GO" id="GO:0000400">
    <property type="term" value="F:four-way junction DNA binding"/>
    <property type="evidence" value="ECO:0007669"/>
    <property type="project" value="UniProtKB-UniRule"/>
</dbReference>
<dbReference type="InterPro" id="IPR036267">
    <property type="entry name" value="RuvA_C_sf"/>
</dbReference>
<accession>A0A1M4S470</accession>
<evidence type="ECO:0000259" key="7">
    <source>
        <dbReference type="SMART" id="SM00278"/>
    </source>
</evidence>
<dbReference type="NCBIfam" id="TIGR00084">
    <property type="entry name" value="ruvA"/>
    <property type="match status" value="1"/>
</dbReference>
<organism evidence="8 9">
    <name type="scientific">Alkalibacter saccharofermentans DSM 14828</name>
    <dbReference type="NCBI Taxonomy" id="1120975"/>
    <lineage>
        <taxon>Bacteria</taxon>
        <taxon>Bacillati</taxon>
        <taxon>Bacillota</taxon>
        <taxon>Clostridia</taxon>
        <taxon>Eubacteriales</taxon>
        <taxon>Eubacteriaceae</taxon>
        <taxon>Alkalibacter</taxon>
    </lineage>
</organism>
<dbReference type="EMBL" id="FQTU01000001">
    <property type="protein sequence ID" value="SHE27003.1"/>
    <property type="molecule type" value="Genomic_DNA"/>
</dbReference>
<comment type="subcellular location">
    <subcellularLocation>
        <location evidence="6">Cytoplasm</location>
    </subcellularLocation>
</comment>
<dbReference type="InterPro" id="IPR012340">
    <property type="entry name" value="NA-bd_OB-fold"/>
</dbReference>
<gene>
    <name evidence="6" type="primary">ruvA</name>
    <name evidence="8" type="ORF">SAMN02746064_00008</name>
</gene>
<evidence type="ECO:0000256" key="2">
    <source>
        <dbReference type="ARBA" id="ARBA00022763"/>
    </source>
</evidence>
<feature type="region of interest" description="Domain III" evidence="6">
    <location>
        <begin position="155"/>
        <end position="201"/>
    </location>
</feature>
<dbReference type="RefSeq" id="WP_073269023.1">
    <property type="nucleotide sequence ID" value="NZ_FQTU01000001.1"/>
</dbReference>
<dbReference type="GO" id="GO:0006281">
    <property type="term" value="P:DNA repair"/>
    <property type="evidence" value="ECO:0007669"/>
    <property type="project" value="UniProtKB-UniRule"/>
</dbReference>
<evidence type="ECO:0000256" key="5">
    <source>
        <dbReference type="ARBA" id="ARBA00023204"/>
    </source>
</evidence>
<comment type="function">
    <text evidence="6">The RuvA-RuvB-RuvC complex processes Holliday junction (HJ) DNA during genetic recombination and DNA repair, while the RuvA-RuvB complex plays an important role in the rescue of blocked DNA replication forks via replication fork reversal (RFR). RuvA specifically binds to HJ cruciform DNA, conferring on it an open structure. The RuvB hexamer acts as an ATP-dependent pump, pulling dsDNA into and through the RuvAB complex. HJ branch migration allows RuvC to scan DNA until it finds its consensus sequence, where it cleaves and resolves the cruciform DNA.</text>
</comment>
<evidence type="ECO:0000256" key="4">
    <source>
        <dbReference type="ARBA" id="ARBA00023172"/>
    </source>
</evidence>
<keyword evidence="8" id="KW-0347">Helicase</keyword>
<dbReference type="InterPro" id="IPR010994">
    <property type="entry name" value="RuvA_2-like"/>
</dbReference>
<dbReference type="InterPro" id="IPR000085">
    <property type="entry name" value="RuvA"/>
</dbReference>
<keyword evidence="8" id="KW-0547">Nucleotide-binding</keyword>
<keyword evidence="4 6" id="KW-0233">DNA recombination</keyword>
<evidence type="ECO:0000313" key="8">
    <source>
        <dbReference type="EMBL" id="SHE27003.1"/>
    </source>
</evidence>
<dbReference type="SUPFAM" id="SSF46929">
    <property type="entry name" value="DNA helicase RuvA subunit, C-terminal domain"/>
    <property type="match status" value="1"/>
</dbReference>
<keyword evidence="8" id="KW-0378">Hydrolase</keyword>
<feature type="domain" description="Helix-hairpin-helix DNA-binding motif class 1" evidence="7">
    <location>
        <begin position="108"/>
        <end position="127"/>
    </location>
</feature>
<dbReference type="OrthoDB" id="5293449at2"/>
<comment type="subunit">
    <text evidence="6">Homotetramer. Forms an RuvA(8)-RuvB(12)-Holliday junction (HJ) complex. HJ DNA is sandwiched between 2 RuvA tetramers; dsDNA enters through RuvA and exits via RuvB. An RuvB hexamer assembles on each DNA strand where it exits the tetramer. Each RuvB hexamer is contacted by two RuvA subunits (via domain III) on 2 adjacent RuvB subunits; this complex drives branch migration. In the full resolvosome a probable DNA-RuvA(4)-RuvB(12)-RuvC(2) complex forms which resolves the HJ.</text>
</comment>
<dbReference type="SMART" id="SM00278">
    <property type="entry name" value="HhH1"/>
    <property type="match status" value="2"/>
</dbReference>
<dbReference type="CDD" id="cd14332">
    <property type="entry name" value="UBA_RuvA_C"/>
    <property type="match status" value="1"/>
</dbReference>
<dbReference type="Gene3D" id="1.10.8.10">
    <property type="entry name" value="DNA helicase RuvA subunit, C-terminal domain"/>
    <property type="match status" value="1"/>
</dbReference>
<dbReference type="Pfam" id="PF14520">
    <property type="entry name" value="HHH_5"/>
    <property type="match status" value="1"/>
</dbReference>
<dbReference type="InterPro" id="IPR011114">
    <property type="entry name" value="RuvA_C"/>
</dbReference>
<dbReference type="GO" id="GO:0005524">
    <property type="term" value="F:ATP binding"/>
    <property type="evidence" value="ECO:0007669"/>
    <property type="project" value="InterPro"/>
</dbReference>
<dbReference type="Gene3D" id="1.10.150.20">
    <property type="entry name" value="5' to 3' exonuclease, C-terminal subdomain"/>
    <property type="match status" value="1"/>
</dbReference>
<reference evidence="8 9" key="1">
    <citation type="submission" date="2016-11" db="EMBL/GenBank/DDBJ databases">
        <authorList>
            <person name="Jaros S."/>
            <person name="Januszkiewicz K."/>
            <person name="Wedrychowicz H."/>
        </authorList>
    </citation>
    <scope>NUCLEOTIDE SEQUENCE [LARGE SCALE GENOMIC DNA]</scope>
    <source>
        <strain evidence="8 9">DSM 14828</strain>
    </source>
</reference>
<dbReference type="GO" id="GO:0048476">
    <property type="term" value="C:Holliday junction resolvase complex"/>
    <property type="evidence" value="ECO:0007669"/>
    <property type="project" value="UniProtKB-UniRule"/>
</dbReference>
<comment type="domain">
    <text evidence="6">Has three domains with a flexible linker between the domains II and III and assumes an 'L' shape. Domain III is highly mobile and contacts RuvB.</text>
</comment>
<keyword evidence="5 6" id="KW-0234">DNA repair</keyword>
<keyword evidence="9" id="KW-1185">Reference proteome</keyword>
<dbReference type="Pfam" id="PF07499">
    <property type="entry name" value="RuvA_C"/>
    <property type="match status" value="1"/>
</dbReference>
<dbReference type="AlphaFoldDB" id="A0A1M4S470"/>
<sequence>MYEYLKGSIKDFYEDKVVLECGDIGYLITVSAMTLKSLSQDAGQTKIYIHQHIREDEMTLYGFGDKQERKLFRDLISISGIGPKVSIGILSSFTFDKFASYLSTGDEKAISTAPGIGKKTANRIILELKDKYKNIIPTHGDSNDVISTTTTEIRKEAAQALESLGYSYSEGLDMVDRIFIDGMTIEDIIKKALSSSAFATS</sequence>
<dbReference type="STRING" id="1120975.SAMN02746064_00008"/>
<dbReference type="GO" id="GO:0005737">
    <property type="term" value="C:cytoplasm"/>
    <property type="evidence" value="ECO:0007669"/>
    <property type="project" value="UniProtKB-SubCell"/>
</dbReference>
<comment type="caution">
    <text evidence="6">Lacks conserved residue(s) required for the propagation of feature annotation.</text>
</comment>
<dbReference type="HAMAP" id="MF_00031">
    <property type="entry name" value="DNA_HJ_migration_RuvA"/>
    <property type="match status" value="1"/>
</dbReference>